<evidence type="ECO:0000259" key="7">
    <source>
        <dbReference type="SMART" id="SM00563"/>
    </source>
</evidence>
<dbReference type="EMBL" id="JAWWNJ010000023">
    <property type="protein sequence ID" value="KAK7032779.1"/>
    <property type="molecule type" value="Genomic_DNA"/>
</dbReference>
<evidence type="ECO:0000256" key="6">
    <source>
        <dbReference type="SAM" id="Phobius"/>
    </source>
</evidence>
<dbReference type="InterPro" id="IPR004552">
    <property type="entry name" value="AGP_acyltrans"/>
</dbReference>
<comment type="domain">
    <text evidence="4">The HXXXXD motif is essential for acyltransferase activity and may constitute the binding site for the phosphate moiety of the glycerol-3-phosphate.</text>
</comment>
<dbReference type="EC" id="2.3.1.51" evidence="4"/>
<dbReference type="CDD" id="cd07989">
    <property type="entry name" value="LPLAT_AGPAT-like"/>
    <property type="match status" value="1"/>
</dbReference>
<keyword evidence="6" id="KW-0472">Membrane</keyword>
<protein>
    <recommendedName>
        <fullName evidence="4">1-acyl-sn-glycerol-3-phosphate acyltransferase</fullName>
        <ecNumber evidence="4">2.3.1.51</ecNumber>
    </recommendedName>
</protein>
<comment type="caution">
    <text evidence="8">The sequence shown here is derived from an EMBL/GenBank/DDBJ whole genome shotgun (WGS) entry which is preliminary data.</text>
</comment>
<keyword evidence="4" id="KW-1208">Phospholipid metabolism</keyword>
<dbReference type="GO" id="GO:0006654">
    <property type="term" value="P:phosphatidic acid biosynthetic process"/>
    <property type="evidence" value="ECO:0007669"/>
    <property type="project" value="TreeGrafter"/>
</dbReference>
<keyword evidence="6" id="KW-1133">Transmembrane helix</keyword>
<feature type="region of interest" description="Disordered" evidence="5">
    <location>
        <begin position="246"/>
        <end position="269"/>
    </location>
</feature>
<keyword evidence="4" id="KW-0443">Lipid metabolism</keyword>
<dbReference type="PANTHER" id="PTHR10434">
    <property type="entry name" value="1-ACYL-SN-GLYCEROL-3-PHOSPHATE ACYLTRANSFERASE"/>
    <property type="match status" value="1"/>
</dbReference>
<evidence type="ECO:0000313" key="8">
    <source>
        <dbReference type="EMBL" id="KAK7032779.1"/>
    </source>
</evidence>
<dbReference type="PANTHER" id="PTHR10434:SF11">
    <property type="entry name" value="1-ACYL-SN-GLYCEROL-3-PHOSPHATE ACYLTRANSFERASE"/>
    <property type="match status" value="1"/>
</dbReference>
<dbReference type="AlphaFoldDB" id="A0AAW0C0T6"/>
<keyword evidence="9" id="KW-1185">Reference proteome</keyword>
<keyword evidence="2 4" id="KW-0808">Transferase</keyword>
<feature type="domain" description="Phospholipid/glycerol acyltransferase" evidence="7">
    <location>
        <begin position="76"/>
        <end position="192"/>
    </location>
</feature>
<comment type="similarity">
    <text evidence="1 4">Belongs to the 1-acyl-sn-glycerol-3-phosphate acyltransferase family.</text>
</comment>
<organism evidence="8 9">
    <name type="scientific">Favolaschia claudopus</name>
    <dbReference type="NCBI Taxonomy" id="2862362"/>
    <lineage>
        <taxon>Eukaryota</taxon>
        <taxon>Fungi</taxon>
        <taxon>Dikarya</taxon>
        <taxon>Basidiomycota</taxon>
        <taxon>Agaricomycotina</taxon>
        <taxon>Agaricomycetes</taxon>
        <taxon>Agaricomycetidae</taxon>
        <taxon>Agaricales</taxon>
        <taxon>Marasmiineae</taxon>
        <taxon>Mycenaceae</taxon>
        <taxon>Favolaschia</taxon>
    </lineage>
</organism>
<keyword evidence="4" id="KW-0444">Lipid biosynthesis</keyword>
<dbReference type="GO" id="GO:0005783">
    <property type="term" value="C:endoplasmic reticulum"/>
    <property type="evidence" value="ECO:0007669"/>
    <property type="project" value="TreeGrafter"/>
</dbReference>
<evidence type="ECO:0000313" key="9">
    <source>
        <dbReference type="Proteomes" id="UP001362999"/>
    </source>
</evidence>
<gene>
    <name evidence="8" type="ORF">R3P38DRAFT_2918841</name>
</gene>
<reference evidence="8 9" key="1">
    <citation type="journal article" date="2024" name="J Genomics">
        <title>Draft genome sequencing and assembly of Favolaschia claudopus CIRM-BRFM 2984 isolated from oak limbs.</title>
        <authorList>
            <person name="Navarro D."/>
            <person name="Drula E."/>
            <person name="Chaduli D."/>
            <person name="Cazenave R."/>
            <person name="Ahrendt S."/>
            <person name="Wang J."/>
            <person name="Lipzen A."/>
            <person name="Daum C."/>
            <person name="Barry K."/>
            <person name="Grigoriev I.V."/>
            <person name="Favel A."/>
            <person name="Rosso M.N."/>
            <person name="Martin F."/>
        </authorList>
    </citation>
    <scope>NUCLEOTIDE SEQUENCE [LARGE SCALE GENOMIC DNA]</scope>
    <source>
        <strain evidence="8 9">CIRM-BRFM 2984</strain>
    </source>
</reference>
<dbReference type="NCBIfam" id="TIGR00530">
    <property type="entry name" value="AGP_acyltrn"/>
    <property type="match status" value="1"/>
</dbReference>
<keyword evidence="6" id="KW-0812">Transmembrane</keyword>
<dbReference type="Pfam" id="PF01553">
    <property type="entry name" value="Acyltransferase"/>
    <property type="match status" value="1"/>
</dbReference>
<dbReference type="Proteomes" id="UP001362999">
    <property type="component" value="Unassembled WGS sequence"/>
</dbReference>
<proteinExistence type="inferred from homology"/>
<sequence>MSSFALVRYCLRTGIYFTTLSLWGILSTPVSCALALLGRRFEAGPLVTRSFSRFIGTILGLRVEFEGAEYLNTQPAVFMLNHQSALDIWLLGCFFPKRVSVMAKKSLGWSPIGAVLYLSGCILVERGNGGRAAASIRKAGATLREADVSLVVFPEGTRNAARDPSLLPFKKGGFHMAVQSGISIVPIVCENYSHMYRRGWFEPVQLRARVLPPVPTRGLGEEDVPTLALAVREQMLETVRSISHSAPGAFESSTDHHLSLSSGIPQSRL</sequence>
<dbReference type="InterPro" id="IPR002123">
    <property type="entry name" value="Plipid/glycerol_acylTrfase"/>
</dbReference>
<feature type="transmembrane region" description="Helical" evidence="6">
    <location>
        <begin position="15"/>
        <end position="37"/>
    </location>
</feature>
<accession>A0AAW0C0T6</accession>
<name>A0AAW0C0T6_9AGAR</name>
<dbReference type="GO" id="GO:0003841">
    <property type="term" value="F:1-acylglycerol-3-phosphate O-acyltransferase activity"/>
    <property type="evidence" value="ECO:0007669"/>
    <property type="project" value="UniProtKB-UniRule"/>
</dbReference>
<evidence type="ECO:0000256" key="3">
    <source>
        <dbReference type="ARBA" id="ARBA00023315"/>
    </source>
</evidence>
<dbReference type="SUPFAM" id="SSF69593">
    <property type="entry name" value="Glycerol-3-phosphate (1)-acyltransferase"/>
    <property type="match status" value="1"/>
</dbReference>
<keyword evidence="4" id="KW-0594">Phospholipid biosynthesis</keyword>
<comment type="catalytic activity">
    <reaction evidence="4">
        <text>a 1-acyl-sn-glycero-3-phosphate + an acyl-CoA = a 1,2-diacyl-sn-glycero-3-phosphate + CoA</text>
        <dbReference type="Rhea" id="RHEA:19709"/>
        <dbReference type="ChEBI" id="CHEBI:57287"/>
        <dbReference type="ChEBI" id="CHEBI:57970"/>
        <dbReference type="ChEBI" id="CHEBI:58342"/>
        <dbReference type="ChEBI" id="CHEBI:58608"/>
        <dbReference type="EC" id="2.3.1.51"/>
    </reaction>
</comment>
<keyword evidence="3 4" id="KW-0012">Acyltransferase</keyword>
<evidence type="ECO:0000256" key="4">
    <source>
        <dbReference type="RuleBase" id="RU361267"/>
    </source>
</evidence>
<evidence type="ECO:0000256" key="1">
    <source>
        <dbReference type="ARBA" id="ARBA00008655"/>
    </source>
</evidence>
<dbReference type="SMART" id="SM00563">
    <property type="entry name" value="PlsC"/>
    <property type="match status" value="1"/>
</dbReference>
<feature type="compositionally biased region" description="Polar residues" evidence="5">
    <location>
        <begin position="259"/>
        <end position="269"/>
    </location>
</feature>
<evidence type="ECO:0000256" key="2">
    <source>
        <dbReference type="ARBA" id="ARBA00022679"/>
    </source>
</evidence>
<dbReference type="GO" id="GO:0016020">
    <property type="term" value="C:membrane"/>
    <property type="evidence" value="ECO:0007669"/>
    <property type="project" value="InterPro"/>
</dbReference>
<evidence type="ECO:0000256" key="5">
    <source>
        <dbReference type="SAM" id="MobiDB-lite"/>
    </source>
</evidence>